<evidence type="ECO:0000256" key="10">
    <source>
        <dbReference type="ARBA" id="ARBA00048679"/>
    </source>
</evidence>
<dbReference type="OMA" id="HKLYMEY"/>
<comment type="catalytic activity">
    <reaction evidence="9">
        <text>L-threonyl-[protein] + ATP = O-phospho-L-threonyl-[protein] + ADP + H(+)</text>
        <dbReference type="Rhea" id="RHEA:46608"/>
        <dbReference type="Rhea" id="RHEA-COMP:11060"/>
        <dbReference type="Rhea" id="RHEA-COMP:11605"/>
        <dbReference type="ChEBI" id="CHEBI:15378"/>
        <dbReference type="ChEBI" id="CHEBI:30013"/>
        <dbReference type="ChEBI" id="CHEBI:30616"/>
        <dbReference type="ChEBI" id="CHEBI:61977"/>
        <dbReference type="ChEBI" id="CHEBI:456216"/>
        <dbReference type="EC" id="2.7.11.1"/>
    </reaction>
</comment>
<evidence type="ECO:0000256" key="7">
    <source>
        <dbReference type="ARBA" id="ARBA00022777"/>
    </source>
</evidence>
<dbReference type="PROSITE" id="PS50011">
    <property type="entry name" value="PROTEIN_KINASE_DOM"/>
    <property type="match status" value="1"/>
</dbReference>
<dbReference type="Gene3D" id="3.30.200.20">
    <property type="entry name" value="Phosphorylase Kinase, domain 1"/>
    <property type="match status" value="1"/>
</dbReference>
<dbReference type="EC" id="2.7.11.1" evidence="2"/>
<dbReference type="PANTHER" id="PTHR12209:SF0">
    <property type="entry name" value="EKC_KEOPS COMPLEX SUBUNIT TP53RK"/>
    <property type="match status" value="1"/>
</dbReference>
<dbReference type="GO" id="GO:0008033">
    <property type="term" value="P:tRNA processing"/>
    <property type="evidence" value="ECO:0007669"/>
    <property type="project" value="UniProtKB-KW"/>
</dbReference>
<proteinExistence type="inferred from homology"/>
<evidence type="ECO:0000259" key="11">
    <source>
        <dbReference type="PROSITE" id="PS50011"/>
    </source>
</evidence>
<organism evidence="12 13">
    <name type="scientific">Thecamonas trahens ATCC 50062</name>
    <dbReference type="NCBI Taxonomy" id="461836"/>
    <lineage>
        <taxon>Eukaryota</taxon>
        <taxon>Apusozoa</taxon>
        <taxon>Apusomonadida</taxon>
        <taxon>Apusomonadidae</taxon>
        <taxon>Thecamonas</taxon>
    </lineage>
</organism>
<dbReference type="GO" id="GO:0070525">
    <property type="term" value="P:tRNA threonylcarbamoyladenosine metabolic process"/>
    <property type="evidence" value="ECO:0007669"/>
    <property type="project" value="TreeGrafter"/>
</dbReference>
<evidence type="ECO:0000256" key="1">
    <source>
        <dbReference type="ARBA" id="ARBA00010630"/>
    </source>
</evidence>
<evidence type="ECO:0000256" key="2">
    <source>
        <dbReference type="ARBA" id="ARBA00012513"/>
    </source>
</evidence>
<dbReference type="Pfam" id="PF06293">
    <property type="entry name" value="Kdo"/>
    <property type="match status" value="1"/>
</dbReference>
<dbReference type="InterPro" id="IPR000719">
    <property type="entry name" value="Prot_kinase_dom"/>
</dbReference>
<dbReference type="GO" id="GO:0005524">
    <property type="term" value="F:ATP binding"/>
    <property type="evidence" value="ECO:0007669"/>
    <property type="project" value="UniProtKB-KW"/>
</dbReference>
<dbReference type="InterPro" id="IPR011009">
    <property type="entry name" value="Kinase-like_dom_sf"/>
</dbReference>
<comment type="similarity">
    <text evidence="1">Belongs to the protein kinase superfamily. BUD32 family.</text>
</comment>
<evidence type="ECO:0000313" key="12">
    <source>
        <dbReference type="EMBL" id="KNC48321.1"/>
    </source>
</evidence>
<dbReference type="GO" id="GO:0004674">
    <property type="term" value="F:protein serine/threonine kinase activity"/>
    <property type="evidence" value="ECO:0007669"/>
    <property type="project" value="UniProtKB-KW"/>
</dbReference>
<dbReference type="GO" id="GO:0005829">
    <property type="term" value="C:cytosol"/>
    <property type="evidence" value="ECO:0007669"/>
    <property type="project" value="TreeGrafter"/>
</dbReference>
<feature type="domain" description="Protein kinase" evidence="11">
    <location>
        <begin position="15"/>
        <end position="266"/>
    </location>
</feature>
<evidence type="ECO:0000256" key="6">
    <source>
        <dbReference type="ARBA" id="ARBA00022741"/>
    </source>
</evidence>
<sequence>MATTSAPTPTPALVLPGFTLLAQGAEARVYIGRLGGLDALAKHRFVKGYRHKVLDDKLRAAHTVAEARSLARARALGVPVPGVLMVDTKEMVLYMELVHGITLKAYLQAMEGLEIKDDVGPHHLPPNAMAVLAAVGKDIALLHNGDVVHGDLTTSNFMLRPRSPSDAAVLASKPLDPSALVALNILHLEVVTIDFGLASVAQSDGLEDKAVDLYVLERAFISTHPFAEHAFAAVLGAYAEACANDDAVLGRLEDVRARGRKRDMFG</sequence>
<evidence type="ECO:0000313" key="13">
    <source>
        <dbReference type="Proteomes" id="UP000054408"/>
    </source>
</evidence>
<dbReference type="RefSeq" id="XP_013758888.1">
    <property type="nucleotide sequence ID" value="XM_013903434.1"/>
</dbReference>
<dbReference type="Proteomes" id="UP000054408">
    <property type="component" value="Unassembled WGS sequence"/>
</dbReference>
<dbReference type="Gene3D" id="1.10.510.10">
    <property type="entry name" value="Transferase(Phosphotransferase) domain 1"/>
    <property type="match status" value="1"/>
</dbReference>
<evidence type="ECO:0000256" key="9">
    <source>
        <dbReference type="ARBA" id="ARBA00047899"/>
    </source>
</evidence>
<evidence type="ECO:0000256" key="8">
    <source>
        <dbReference type="ARBA" id="ARBA00022840"/>
    </source>
</evidence>
<dbReference type="STRING" id="461836.A0A0L0D8B5"/>
<keyword evidence="4" id="KW-0808">Transferase</keyword>
<dbReference type="GO" id="GO:0005634">
    <property type="term" value="C:nucleus"/>
    <property type="evidence" value="ECO:0007669"/>
    <property type="project" value="TreeGrafter"/>
</dbReference>
<protein>
    <recommendedName>
        <fullName evidence="2">non-specific serine/threonine protein kinase</fullName>
        <ecNumber evidence="2">2.7.11.1</ecNumber>
    </recommendedName>
</protein>
<evidence type="ECO:0000256" key="3">
    <source>
        <dbReference type="ARBA" id="ARBA00022527"/>
    </source>
</evidence>
<reference evidence="12 13" key="1">
    <citation type="submission" date="2010-05" db="EMBL/GenBank/DDBJ databases">
        <title>The Genome Sequence of Thecamonas trahens ATCC 50062.</title>
        <authorList>
            <consortium name="The Broad Institute Genome Sequencing Platform"/>
            <person name="Russ C."/>
            <person name="Cuomo C."/>
            <person name="Shea T."/>
            <person name="Young S.K."/>
            <person name="Zeng Q."/>
            <person name="Koehrsen M."/>
            <person name="Haas B."/>
            <person name="Borodovsky M."/>
            <person name="Guigo R."/>
            <person name="Alvarado L."/>
            <person name="Berlin A."/>
            <person name="Bochicchio J."/>
            <person name="Borenstein D."/>
            <person name="Chapman S."/>
            <person name="Chen Z."/>
            <person name="Freedman E."/>
            <person name="Gellesch M."/>
            <person name="Goldberg J."/>
            <person name="Griggs A."/>
            <person name="Gujja S."/>
            <person name="Heilman E."/>
            <person name="Heiman D."/>
            <person name="Hepburn T."/>
            <person name="Howarth C."/>
            <person name="Jen D."/>
            <person name="Larson L."/>
            <person name="Mehta T."/>
            <person name="Park D."/>
            <person name="Pearson M."/>
            <person name="Roberts A."/>
            <person name="Saif S."/>
            <person name="Shenoy N."/>
            <person name="Sisk P."/>
            <person name="Stolte C."/>
            <person name="Sykes S."/>
            <person name="Thomson T."/>
            <person name="Walk T."/>
            <person name="White J."/>
            <person name="Yandava C."/>
            <person name="Burger G."/>
            <person name="Gray M.W."/>
            <person name="Holland P.W.H."/>
            <person name="King N."/>
            <person name="Lang F.B.F."/>
            <person name="Roger A.J."/>
            <person name="Ruiz-Trillo I."/>
            <person name="Lander E."/>
            <person name="Nusbaum C."/>
        </authorList>
    </citation>
    <scope>NUCLEOTIDE SEQUENCE [LARGE SCALE GENOMIC DNA]</scope>
    <source>
        <strain evidence="12 13">ATCC 50062</strain>
    </source>
</reference>
<dbReference type="AlphaFoldDB" id="A0A0L0D8B5"/>
<name>A0A0L0D8B5_THETB</name>
<dbReference type="FunFam" id="3.30.200.20:FF:000201">
    <property type="entry name" value="TP53-regulating kinase isoform X1"/>
    <property type="match status" value="1"/>
</dbReference>
<dbReference type="eggNOG" id="KOG3087">
    <property type="taxonomic scope" value="Eukaryota"/>
</dbReference>
<dbReference type="InterPro" id="IPR008266">
    <property type="entry name" value="Tyr_kinase_AS"/>
</dbReference>
<gene>
    <name evidence="12" type="ORF">AMSG_04552</name>
</gene>
<keyword evidence="8" id="KW-0067">ATP-binding</keyword>
<dbReference type="GO" id="GO:0000408">
    <property type="term" value="C:EKC/KEOPS complex"/>
    <property type="evidence" value="ECO:0007669"/>
    <property type="project" value="TreeGrafter"/>
</dbReference>
<keyword evidence="7 12" id="KW-0418">Kinase</keyword>
<dbReference type="PANTHER" id="PTHR12209">
    <property type="entry name" value="NON-SPECIFIC SERINE/THREONINE PROTEIN KINASE"/>
    <property type="match status" value="1"/>
</dbReference>
<accession>A0A0L0D8B5</accession>
<dbReference type="GeneID" id="25564090"/>
<keyword evidence="13" id="KW-1185">Reference proteome</keyword>
<evidence type="ECO:0000256" key="5">
    <source>
        <dbReference type="ARBA" id="ARBA00022694"/>
    </source>
</evidence>
<keyword evidence="5" id="KW-0819">tRNA processing</keyword>
<dbReference type="OrthoDB" id="3399at2759"/>
<dbReference type="PROSITE" id="PS00109">
    <property type="entry name" value="PROTEIN_KINASE_TYR"/>
    <property type="match status" value="1"/>
</dbReference>
<dbReference type="EMBL" id="GL349450">
    <property type="protein sequence ID" value="KNC48321.1"/>
    <property type="molecule type" value="Genomic_DNA"/>
</dbReference>
<keyword evidence="3" id="KW-0723">Serine/threonine-protein kinase</keyword>
<dbReference type="SUPFAM" id="SSF56112">
    <property type="entry name" value="Protein kinase-like (PK-like)"/>
    <property type="match status" value="1"/>
</dbReference>
<keyword evidence="6" id="KW-0547">Nucleotide-binding</keyword>
<comment type="catalytic activity">
    <reaction evidence="10">
        <text>L-seryl-[protein] + ATP = O-phospho-L-seryl-[protein] + ADP + H(+)</text>
        <dbReference type="Rhea" id="RHEA:17989"/>
        <dbReference type="Rhea" id="RHEA-COMP:9863"/>
        <dbReference type="Rhea" id="RHEA-COMP:11604"/>
        <dbReference type="ChEBI" id="CHEBI:15378"/>
        <dbReference type="ChEBI" id="CHEBI:29999"/>
        <dbReference type="ChEBI" id="CHEBI:30616"/>
        <dbReference type="ChEBI" id="CHEBI:83421"/>
        <dbReference type="ChEBI" id="CHEBI:456216"/>
        <dbReference type="EC" id="2.7.11.1"/>
    </reaction>
</comment>
<evidence type="ECO:0000256" key="4">
    <source>
        <dbReference type="ARBA" id="ARBA00022679"/>
    </source>
</evidence>